<reference evidence="1" key="1">
    <citation type="submission" date="2022-06" db="EMBL/GenBank/DDBJ databases">
        <title>Genome Sequence of Candolleomyces eurysporus.</title>
        <authorList>
            <person name="Buettner E."/>
        </authorList>
    </citation>
    <scope>NUCLEOTIDE SEQUENCE</scope>
    <source>
        <strain evidence="1">VTCC 930004</strain>
    </source>
</reference>
<keyword evidence="2" id="KW-1185">Reference proteome</keyword>
<evidence type="ECO:0000313" key="2">
    <source>
        <dbReference type="Proteomes" id="UP001140091"/>
    </source>
</evidence>
<comment type="caution">
    <text evidence="1">The sequence shown here is derived from an EMBL/GenBank/DDBJ whole genome shotgun (WGS) entry which is preliminary data.</text>
</comment>
<feature type="non-terminal residue" evidence="1">
    <location>
        <position position="119"/>
    </location>
</feature>
<organism evidence="1 2">
    <name type="scientific">Candolleomyces eurysporus</name>
    <dbReference type="NCBI Taxonomy" id="2828524"/>
    <lineage>
        <taxon>Eukaryota</taxon>
        <taxon>Fungi</taxon>
        <taxon>Dikarya</taxon>
        <taxon>Basidiomycota</taxon>
        <taxon>Agaricomycotina</taxon>
        <taxon>Agaricomycetes</taxon>
        <taxon>Agaricomycetidae</taxon>
        <taxon>Agaricales</taxon>
        <taxon>Agaricineae</taxon>
        <taxon>Psathyrellaceae</taxon>
        <taxon>Candolleomyces</taxon>
    </lineage>
</organism>
<dbReference type="OrthoDB" id="5424209at2759"/>
<protein>
    <submittedName>
        <fullName evidence="1">Uncharacterized protein</fullName>
    </submittedName>
</protein>
<gene>
    <name evidence="1" type="ORF">H1R20_g11344</name>
</gene>
<evidence type="ECO:0000313" key="1">
    <source>
        <dbReference type="EMBL" id="KAJ2925750.1"/>
    </source>
</evidence>
<dbReference type="AlphaFoldDB" id="A0A9W8J7A5"/>
<proteinExistence type="predicted"/>
<name>A0A9W8J7A5_9AGAR</name>
<sequence length="119" mass="13150">MTTFAPGVVLHLYVVPSHLTLLLHRIVRIVVLVHSSKTIHKFVIREAECSSRAGPKFKGSAKFANAAAETATTSTEKSPGTTVTRVFYVASEDDLPKLRFLICRHVAPKSTVEQNVEYE</sequence>
<accession>A0A9W8J7A5</accession>
<dbReference type="Proteomes" id="UP001140091">
    <property type="component" value="Unassembled WGS sequence"/>
</dbReference>
<dbReference type="EMBL" id="JANBPK010001121">
    <property type="protein sequence ID" value="KAJ2925750.1"/>
    <property type="molecule type" value="Genomic_DNA"/>
</dbReference>